<dbReference type="EMBL" id="FWXV01000001">
    <property type="protein sequence ID" value="SMC64431.1"/>
    <property type="molecule type" value="Genomic_DNA"/>
</dbReference>
<reference evidence="2 3" key="1">
    <citation type="submission" date="2017-04" db="EMBL/GenBank/DDBJ databases">
        <authorList>
            <person name="Afonso C.L."/>
            <person name="Miller P.J."/>
            <person name="Scott M.A."/>
            <person name="Spackman E."/>
            <person name="Goraichik I."/>
            <person name="Dimitrov K.M."/>
            <person name="Suarez D.L."/>
            <person name="Swayne D.E."/>
        </authorList>
    </citation>
    <scope>NUCLEOTIDE SEQUENCE [LARGE SCALE GENOMIC DNA]</scope>
    <source>
        <strain evidence="2 3">DSM 43828</strain>
    </source>
</reference>
<keyword evidence="3" id="KW-1185">Reference proteome</keyword>
<gene>
    <name evidence="2" type="ORF">SAMN05661093_01131</name>
</gene>
<proteinExistence type="predicted"/>
<feature type="region of interest" description="Disordered" evidence="1">
    <location>
        <begin position="58"/>
        <end position="78"/>
    </location>
</feature>
<evidence type="ECO:0000313" key="3">
    <source>
        <dbReference type="Proteomes" id="UP000192674"/>
    </source>
</evidence>
<accession>A0A1Y5X189</accession>
<evidence type="ECO:0000256" key="1">
    <source>
        <dbReference type="SAM" id="MobiDB-lite"/>
    </source>
</evidence>
<name>A0A1Y5X189_KIBAR</name>
<protein>
    <submittedName>
        <fullName evidence="2">Uncharacterized protein</fullName>
    </submittedName>
</protein>
<dbReference type="RefSeq" id="WP_143446135.1">
    <property type="nucleotide sequence ID" value="NZ_FWXV01000001.1"/>
</dbReference>
<dbReference type="AlphaFoldDB" id="A0A1Y5X189"/>
<dbReference type="Proteomes" id="UP000192674">
    <property type="component" value="Unassembled WGS sequence"/>
</dbReference>
<sequence length="78" mass="9005">MGWWTKAIREPAESWFFTRIGTDTPPPVEPETTYIHAFLRSMRLADSRIGSITYRGSAMSTSRWDCSRYRSPTSSSRI</sequence>
<organism evidence="2 3">
    <name type="scientific">Kibdelosporangium aridum</name>
    <dbReference type="NCBI Taxonomy" id="2030"/>
    <lineage>
        <taxon>Bacteria</taxon>
        <taxon>Bacillati</taxon>
        <taxon>Actinomycetota</taxon>
        <taxon>Actinomycetes</taxon>
        <taxon>Pseudonocardiales</taxon>
        <taxon>Pseudonocardiaceae</taxon>
        <taxon>Kibdelosporangium</taxon>
    </lineage>
</organism>
<evidence type="ECO:0000313" key="2">
    <source>
        <dbReference type="EMBL" id="SMC64431.1"/>
    </source>
</evidence>